<evidence type="ECO:0000313" key="2">
    <source>
        <dbReference type="EMBL" id="ALN41949.1"/>
    </source>
</evidence>
<dbReference type="EMBL" id="KP658210">
    <property type="protein sequence ID" value="ALN41949.1"/>
    <property type="molecule type" value="Genomic_DNA"/>
</dbReference>
<keyword evidence="1" id="KW-1133">Transmembrane helix</keyword>
<reference evidence="2" key="1">
    <citation type="journal article" date="2016" name="PLoS ONE">
        <title>Genome of Cnaphalocrocis medinalis Granulovirus, the First Crambidae-Infecting Betabaculovirus Isolated from Rice Leaffolder to Sequenced.</title>
        <authorList>
            <person name="Han G."/>
            <person name="Xu J."/>
            <person name="Liu Q."/>
            <person name="Li C."/>
            <person name="Xu H."/>
            <person name="Lu Z."/>
        </authorList>
    </citation>
    <scope>NUCLEOTIDE SEQUENCE</scope>
</reference>
<dbReference type="Pfam" id="PF10717">
    <property type="entry name" value="ODV-E18"/>
    <property type="match status" value="1"/>
</dbReference>
<keyword evidence="1" id="KW-0812">Transmembrane</keyword>
<accession>A0A0X9FCI7</accession>
<protein>
    <submittedName>
        <fullName evidence="2">Odv-e18</fullName>
    </submittedName>
</protein>
<dbReference type="GO" id="GO:0019031">
    <property type="term" value="C:viral envelope"/>
    <property type="evidence" value="ECO:0007669"/>
    <property type="project" value="InterPro"/>
</dbReference>
<feature type="transmembrane region" description="Helical" evidence="1">
    <location>
        <begin position="25"/>
        <end position="43"/>
    </location>
</feature>
<dbReference type="InterPro" id="IPR019655">
    <property type="entry name" value="Baculo_ODV-E18"/>
</dbReference>
<evidence type="ECO:0000256" key="1">
    <source>
        <dbReference type="SAM" id="Phobius"/>
    </source>
</evidence>
<proteinExistence type="predicted"/>
<organism evidence="2">
    <name type="scientific">Cnaphalocrocis medinalis granulovirus</name>
    <dbReference type="NCBI Taxonomy" id="1750712"/>
    <lineage>
        <taxon>Viruses</taxon>
        <taxon>Viruses incertae sedis</taxon>
        <taxon>Naldaviricetes</taxon>
        <taxon>Lefavirales</taxon>
        <taxon>Baculoviridae</taxon>
        <taxon>Betabaculovirus</taxon>
        <taxon>Betabaculovirus cnamedinalis</taxon>
    </lineage>
</organism>
<keyword evidence="1" id="KW-0472">Membrane</keyword>
<name>A0A0X9FCI7_9BBAC</name>
<sequence>MDTFRGTAGNDTSVTRRIAGLEPNLLMTILVVLVIVILLVLLFNMSSGSDSSGSNTGTGPATGFFNPLNAAMRNNTVRTTTAAPVVTKTTRAV</sequence>